<dbReference type="GeneID" id="62201318"/>
<accession>A0A8H7EHX8</accession>
<evidence type="ECO:0000313" key="2">
    <source>
        <dbReference type="EMBL" id="KAF7679345.1"/>
    </source>
</evidence>
<dbReference type="RefSeq" id="XP_038789418.1">
    <property type="nucleotide sequence ID" value="XM_038928140.1"/>
</dbReference>
<sequence>PTSSLHAGQLPISRPAADAQRNKSSRQHLLRQFHDDAMFEVPDAKRVRRDELHSPTSSPRSSPDPDLEQLLRSRIQNEFTYTIATTDHHVDDTNDIAQSDQDETELRLFAAPANTAPQSHKIRISSPDTDSGEPGLVLKKPRSYYFADEPTSEAEEEFRAAAMEGRSVLELSQQPWPGCALPWKVRKISPAGMSREVLVGHPPMLVLVQDKANKRTRKGKKSRIAIRKKLQEAKEKESEAARLAREKEEAKREKNTRRNREKKLKQKAKQQAKRAADGASESAADGMDGVETTATESQPVANYCNRRLYLLCSSPFLLTCPSRLTWTAKMDHNHVRDNMNSDMPSGFDQQYVPIDPNLEDMFAPSVRNHMYQESAQHYNYQEHQLTGYNVVMPDAVPCDAYCTGYEGPMTPASTADHFEPHDDQLHGVSEVPDEHATNTQQQKGTEYSSELWRTLVNFEVPDFGQTSVDNIPGLQALRTAYLSLYGPQSTATNATRMQYAKAFAFALLTHYHPASQGYTVVPTSPGPMSKTGMNFFLAADDESDIWKDMGNKKASSINKANRRRAPTKRDLERAKRAEQVAKVAEYNHGFAYMANLQWDYIPPQDIAAFVVMCKLEVRDENTGMMTYEQQPHTYLIIMVDNFDQVPRVSRENTVHRSDILADALCRGGKVRNGHGMLLYGPRLECYTFDRGSEWVCPDSDDEEDEQEPQDIEPKMEALQSGGQNIDFDMRATSLEIVDVAFRDMAVRQVVYMSEPNLDAEQAVGSVKNDEEMDEQGHCSGLRGEKFI</sequence>
<comment type="caution">
    <text evidence="2">The sequence shown here is derived from an EMBL/GenBank/DDBJ whole genome shotgun (WGS) entry which is preliminary data.</text>
</comment>
<keyword evidence="3" id="KW-1185">Reference proteome</keyword>
<dbReference type="EMBL" id="JAAABM010000003">
    <property type="protein sequence ID" value="KAF7679345.1"/>
    <property type="molecule type" value="Genomic_DNA"/>
</dbReference>
<feature type="region of interest" description="Disordered" evidence="1">
    <location>
        <begin position="41"/>
        <end position="67"/>
    </location>
</feature>
<proteinExistence type="predicted"/>
<dbReference type="InterPro" id="IPR018555">
    <property type="entry name" value="C630.06c-like"/>
</dbReference>
<feature type="region of interest" description="Disordered" evidence="1">
    <location>
        <begin position="764"/>
        <end position="787"/>
    </location>
</feature>
<protein>
    <submittedName>
        <fullName evidence="2">Uncharacterized protein</fullName>
    </submittedName>
</protein>
<feature type="region of interest" description="Disordered" evidence="1">
    <location>
        <begin position="235"/>
        <end position="291"/>
    </location>
</feature>
<feature type="region of interest" description="Disordered" evidence="1">
    <location>
        <begin position="1"/>
        <end position="27"/>
    </location>
</feature>
<evidence type="ECO:0000313" key="3">
    <source>
        <dbReference type="Proteomes" id="UP000596902"/>
    </source>
</evidence>
<feature type="region of interest" description="Disordered" evidence="1">
    <location>
        <begin position="427"/>
        <end position="446"/>
    </location>
</feature>
<evidence type="ECO:0000256" key="1">
    <source>
        <dbReference type="SAM" id="MobiDB-lite"/>
    </source>
</evidence>
<gene>
    <name evidence="2" type="ORF">GT037_003093</name>
</gene>
<feature type="compositionally biased region" description="Basic and acidic residues" evidence="1">
    <location>
        <begin position="235"/>
        <end position="258"/>
    </location>
</feature>
<feature type="compositionally biased region" description="Polar residues" evidence="1">
    <location>
        <begin position="437"/>
        <end position="446"/>
    </location>
</feature>
<reference evidence="2" key="2">
    <citation type="submission" date="2020-08" db="EMBL/GenBank/DDBJ databases">
        <title>Draft Genome Sequence of Cumin Blight Pathogen Alternaria burnsii.</title>
        <authorList>
            <person name="Feng Z."/>
        </authorList>
    </citation>
    <scope>NUCLEOTIDE SEQUENCE</scope>
    <source>
        <strain evidence="2">CBS107.38</strain>
    </source>
</reference>
<reference evidence="2" key="1">
    <citation type="submission" date="2020-01" db="EMBL/GenBank/DDBJ databases">
        <authorList>
            <person name="Feng Z.H.Z."/>
        </authorList>
    </citation>
    <scope>NUCLEOTIDE SEQUENCE</scope>
    <source>
        <strain evidence="2">CBS107.38</strain>
    </source>
</reference>
<feature type="compositionally biased region" description="Basic residues" evidence="1">
    <location>
        <begin position="259"/>
        <end position="272"/>
    </location>
</feature>
<feature type="compositionally biased region" description="Low complexity" evidence="1">
    <location>
        <begin position="277"/>
        <end position="289"/>
    </location>
</feature>
<dbReference type="AlphaFoldDB" id="A0A8H7EHX8"/>
<dbReference type="Proteomes" id="UP000596902">
    <property type="component" value="Unassembled WGS sequence"/>
</dbReference>
<name>A0A8H7EHX8_9PLEO</name>
<organism evidence="2 3">
    <name type="scientific">Alternaria burnsii</name>
    <dbReference type="NCBI Taxonomy" id="1187904"/>
    <lineage>
        <taxon>Eukaryota</taxon>
        <taxon>Fungi</taxon>
        <taxon>Dikarya</taxon>
        <taxon>Ascomycota</taxon>
        <taxon>Pezizomycotina</taxon>
        <taxon>Dothideomycetes</taxon>
        <taxon>Pleosporomycetidae</taxon>
        <taxon>Pleosporales</taxon>
        <taxon>Pleosporineae</taxon>
        <taxon>Pleosporaceae</taxon>
        <taxon>Alternaria</taxon>
        <taxon>Alternaria sect. Alternaria</taxon>
    </lineage>
</organism>
<feature type="region of interest" description="Disordered" evidence="1">
    <location>
        <begin position="114"/>
        <end position="136"/>
    </location>
</feature>
<feature type="non-terminal residue" evidence="2">
    <location>
        <position position="1"/>
    </location>
</feature>
<feature type="compositionally biased region" description="Basic and acidic residues" evidence="1">
    <location>
        <begin position="41"/>
        <end position="53"/>
    </location>
</feature>
<dbReference type="Pfam" id="PF09428">
    <property type="entry name" value="DUF2011"/>
    <property type="match status" value="1"/>
</dbReference>